<evidence type="ECO:0000256" key="1">
    <source>
        <dbReference type="ARBA" id="ARBA00006249"/>
    </source>
</evidence>
<comment type="caution">
    <text evidence="9">The sequence shown here is derived from an EMBL/GenBank/DDBJ whole genome shotgun (WGS) entry which is preliminary data.</text>
</comment>
<evidence type="ECO:0000256" key="4">
    <source>
        <dbReference type="ARBA" id="ARBA00022729"/>
    </source>
</evidence>
<dbReference type="SUPFAM" id="SSF53474">
    <property type="entry name" value="alpha/beta-Hydrolases"/>
    <property type="match status" value="1"/>
</dbReference>
<dbReference type="GO" id="GO:0030600">
    <property type="term" value="F:feruloyl esterase activity"/>
    <property type="evidence" value="ECO:0007669"/>
    <property type="project" value="UniProtKB-ARBA"/>
</dbReference>
<reference evidence="9" key="1">
    <citation type="submission" date="2021-02" db="EMBL/GenBank/DDBJ databases">
        <title>Genome sequence Cadophora malorum strain M34.</title>
        <authorList>
            <person name="Stefanovic E."/>
            <person name="Vu D."/>
            <person name="Scully C."/>
            <person name="Dijksterhuis J."/>
            <person name="Roader J."/>
            <person name="Houbraken J."/>
        </authorList>
    </citation>
    <scope>NUCLEOTIDE SEQUENCE</scope>
    <source>
        <strain evidence="9">M34</strain>
    </source>
</reference>
<evidence type="ECO:0000256" key="8">
    <source>
        <dbReference type="RuleBase" id="RU361238"/>
    </source>
</evidence>
<evidence type="ECO:0000256" key="6">
    <source>
        <dbReference type="ARBA" id="ARBA00022837"/>
    </source>
</evidence>
<name>A0A8H7W9V6_9HELO</name>
<dbReference type="InterPro" id="IPR029058">
    <property type="entry name" value="AB_hydrolase_fold"/>
</dbReference>
<sequence length="545" mass="58454">MYSEYKSMAYCLPQNPLLQSRPVQYTDAMNTTVGCSSAAIPYPSLYGAQFVNLTAVPVINYTVPSTQESLSYPNNITGLNFCNVSISYTHPGQNDLINVRIWLPSNDWNGRFMGVGGGGYSTGPTSDSPLANGLSLGYSVATTDGGHELVSPTAATWALNSPGNVNTYLLQDFASVALKDMAVIGKAATESFYQKAPAYSYWNGCSTGGRQGLMMAQRYPDEYDGILAGAPAINWASFIVAEYWPQLIMNLMKSYPSACELNAITAAAVAACDALDGVADGIISRPDLCYFEPGSLTGQSFDCEGVLSTFSNAGTTLAQAAWTGARSTNNSFLWYGLSYGANLTTGLAVTTCTNGTCTGRPFSISSDWISLFVQKNASFDPTTLTRSTYNDVFHASKQQFTSIIDTADPDLSSFRDAGGKVITWHGLSDNVIFPEGTADYFKRVKAMDPDVESYYRHFRAPGVEHCRSGLGPYPKTAFESLVQWVEKGIAPEVLAGESLPLNGSVIQRNLCMYPQDLFYTGGDPNVASSFRCLSSKAGTTAPGSA</sequence>
<protein>
    <recommendedName>
        <fullName evidence="8">Carboxylic ester hydrolase</fullName>
        <ecNumber evidence="8">3.1.1.-</ecNumber>
    </recommendedName>
</protein>
<organism evidence="9 10">
    <name type="scientific">Cadophora malorum</name>
    <dbReference type="NCBI Taxonomy" id="108018"/>
    <lineage>
        <taxon>Eukaryota</taxon>
        <taxon>Fungi</taxon>
        <taxon>Dikarya</taxon>
        <taxon>Ascomycota</taxon>
        <taxon>Pezizomycotina</taxon>
        <taxon>Leotiomycetes</taxon>
        <taxon>Helotiales</taxon>
        <taxon>Ploettnerulaceae</taxon>
        <taxon>Cadophora</taxon>
    </lineage>
</organism>
<dbReference type="InterPro" id="IPR011118">
    <property type="entry name" value="Tannase/feruloyl_esterase"/>
</dbReference>
<dbReference type="EC" id="3.1.1.-" evidence="8"/>
<dbReference type="PANTHER" id="PTHR33938:SF8">
    <property type="entry name" value="CARBOXYLIC ESTER HYDROLASE"/>
    <property type="match status" value="1"/>
</dbReference>
<evidence type="ECO:0000256" key="5">
    <source>
        <dbReference type="ARBA" id="ARBA00022801"/>
    </source>
</evidence>
<keyword evidence="4" id="KW-0732">Signal</keyword>
<dbReference type="GO" id="GO:0046872">
    <property type="term" value="F:metal ion binding"/>
    <property type="evidence" value="ECO:0007669"/>
    <property type="project" value="UniProtKB-KW"/>
</dbReference>
<keyword evidence="6" id="KW-0106">Calcium</keyword>
<proteinExistence type="inferred from homology"/>
<evidence type="ECO:0000256" key="7">
    <source>
        <dbReference type="ARBA" id="ARBA00023157"/>
    </source>
</evidence>
<dbReference type="PANTHER" id="PTHR33938">
    <property type="entry name" value="FERULOYL ESTERASE B-RELATED"/>
    <property type="match status" value="1"/>
</dbReference>
<keyword evidence="5 8" id="KW-0378">Hydrolase</keyword>
<accession>A0A8H7W9V6</accession>
<evidence type="ECO:0000313" key="10">
    <source>
        <dbReference type="Proteomes" id="UP000664132"/>
    </source>
</evidence>
<keyword evidence="7" id="KW-1015">Disulfide bond</keyword>
<evidence type="ECO:0000313" key="9">
    <source>
        <dbReference type="EMBL" id="KAG4418228.1"/>
    </source>
</evidence>
<gene>
    <name evidence="9" type="ORF">IFR04_008670</name>
</gene>
<dbReference type="Pfam" id="PF07519">
    <property type="entry name" value="Tannase"/>
    <property type="match status" value="1"/>
</dbReference>
<keyword evidence="3" id="KW-0479">Metal-binding</keyword>
<dbReference type="EMBL" id="JAFJYH010000134">
    <property type="protein sequence ID" value="KAG4418228.1"/>
    <property type="molecule type" value="Genomic_DNA"/>
</dbReference>
<dbReference type="OrthoDB" id="3039123at2759"/>
<comment type="similarity">
    <text evidence="1 8">Belongs to the tannase family.</text>
</comment>
<evidence type="ECO:0000256" key="3">
    <source>
        <dbReference type="ARBA" id="ARBA00022723"/>
    </source>
</evidence>
<dbReference type="Proteomes" id="UP000664132">
    <property type="component" value="Unassembled WGS sequence"/>
</dbReference>
<keyword evidence="10" id="KW-1185">Reference proteome</keyword>
<keyword evidence="2" id="KW-0719">Serine esterase</keyword>
<evidence type="ECO:0000256" key="2">
    <source>
        <dbReference type="ARBA" id="ARBA00022487"/>
    </source>
</evidence>
<dbReference type="AlphaFoldDB" id="A0A8H7W9V6"/>